<organism evidence="1 2">
    <name type="scientific">Kingella bonacorsii</name>
    <dbReference type="NCBI Taxonomy" id="2796361"/>
    <lineage>
        <taxon>Bacteria</taxon>
        <taxon>Pseudomonadati</taxon>
        <taxon>Pseudomonadota</taxon>
        <taxon>Betaproteobacteria</taxon>
        <taxon>Neisseriales</taxon>
        <taxon>Neisseriaceae</taxon>
        <taxon>Kingella</taxon>
    </lineage>
</organism>
<evidence type="ECO:0000313" key="1">
    <source>
        <dbReference type="EMBL" id="MBK0395279.1"/>
    </source>
</evidence>
<sequence>MNSNSPNNSPRVNYRLNETQRKELQARIDRFQQDGHYGAAYHYLYNNVPHDTLRGRHGTSIDIYSYENAAIRKWFDVAASTNSHSGDRTDLALRAITKEVMNQRGIGNEYSDKKYNEFSNRMAERLLNNIAETGEISREKIIKGLT</sequence>
<name>A0ABS1BPT2_9NEIS</name>
<protein>
    <submittedName>
        <fullName evidence="1">Uncharacterized protein</fullName>
    </submittedName>
</protein>
<dbReference type="Proteomes" id="UP000614058">
    <property type="component" value="Unassembled WGS sequence"/>
</dbReference>
<accession>A0ABS1BPT2</accession>
<dbReference type="EMBL" id="JAEHNZ010000001">
    <property type="protein sequence ID" value="MBK0395279.1"/>
    <property type="molecule type" value="Genomic_DNA"/>
</dbReference>
<evidence type="ECO:0000313" key="2">
    <source>
        <dbReference type="Proteomes" id="UP000614058"/>
    </source>
</evidence>
<reference evidence="1 2" key="1">
    <citation type="journal article" date="2021" name="Pathogens">
        <title>Isolation and Characterization of Kingella bonacorsii sp. nov., A Novel Kingella Species Detected in a Stable Periodontitis Subject.</title>
        <authorList>
            <person name="Antezack A."/>
            <person name="Boxberger M."/>
            <person name="Rolland C."/>
            <person name="Monnet-Corti V."/>
            <person name="La Scola B."/>
        </authorList>
    </citation>
    <scope>NUCLEOTIDE SEQUENCE [LARGE SCALE GENOMIC DNA]</scope>
    <source>
        <strain evidence="1 2">Marseille-Q4569</strain>
    </source>
</reference>
<comment type="caution">
    <text evidence="1">The sequence shown here is derived from an EMBL/GenBank/DDBJ whole genome shotgun (WGS) entry which is preliminary data.</text>
</comment>
<gene>
    <name evidence="1" type="ORF">JDW22_01425</name>
</gene>
<dbReference type="RefSeq" id="WP_200521195.1">
    <property type="nucleotide sequence ID" value="NZ_JAEHNZ010000001.1"/>
</dbReference>
<proteinExistence type="predicted"/>
<keyword evidence="2" id="KW-1185">Reference proteome</keyword>